<sequence>MLAESFLTVLSYKDNTDCRAEQHGWSSACCGHAEGHSKDAAQAQRALAIKEEAEQEDFELSHVQSVGGAHCIPSPLTSTSSPVRYPTPTPQIPLQPSDRYTHFSSNRADRLENSDFRREQDAYKLGEDAAAVLPMELTEQGLEAVAPDNGYLVMDSSITLQGGEPLTNSMLNGYLESKLTDLYTYYLQERLGRPGTSPRLSLLTPFVPPAYVVQQLSHQVALEQGLEVDEARSLVLGYMHTQGGDSWAVSSHFSSPVLRISQPEEKRPM</sequence>
<evidence type="ECO:0000313" key="3">
    <source>
        <dbReference type="Proteomes" id="UP001591681"/>
    </source>
</evidence>
<reference evidence="2 3" key="1">
    <citation type="submission" date="2024-09" db="EMBL/GenBank/DDBJ databases">
        <title>A chromosome-level genome assembly of Gray's grenadier anchovy, Coilia grayii.</title>
        <authorList>
            <person name="Fu Z."/>
        </authorList>
    </citation>
    <scope>NUCLEOTIDE SEQUENCE [LARGE SCALE GENOMIC DNA]</scope>
    <source>
        <strain evidence="2">G4</strain>
        <tissue evidence="2">Muscle</tissue>
    </source>
</reference>
<dbReference type="Pfam" id="PF15133">
    <property type="entry name" value="TASL"/>
    <property type="match status" value="1"/>
</dbReference>
<evidence type="ECO:0000313" key="2">
    <source>
        <dbReference type="EMBL" id="KAL2077762.1"/>
    </source>
</evidence>
<gene>
    <name evidence="2" type="ORF">ACEWY4_027266</name>
</gene>
<dbReference type="Proteomes" id="UP001591681">
    <property type="component" value="Unassembled WGS sequence"/>
</dbReference>
<name>A0ABD1IS23_9TELE</name>
<organism evidence="2 3">
    <name type="scientific">Coilia grayii</name>
    <name type="common">Gray's grenadier anchovy</name>
    <dbReference type="NCBI Taxonomy" id="363190"/>
    <lineage>
        <taxon>Eukaryota</taxon>
        <taxon>Metazoa</taxon>
        <taxon>Chordata</taxon>
        <taxon>Craniata</taxon>
        <taxon>Vertebrata</taxon>
        <taxon>Euteleostomi</taxon>
        <taxon>Actinopterygii</taxon>
        <taxon>Neopterygii</taxon>
        <taxon>Teleostei</taxon>
        <taxon>Clupei</taxon>
        <taxon>Clupeiformes</taxon>
        <taxon>Clupeoidei</taxon>
        <taxon>Engraulidae</taxon>
        <taxon>Coilinae</taxon>
        <taxon>Coilia</taxon>
    </lineage>
</organism>
<dbReference type="PANTHER" id="PTHR14889">
    <property type="entry name" value="RCG36411"/>
    <property type="match status" value="1"/>
</dbReference>
<keyword evidence="3" id="KW-1185">Reference proteome</keyword>
<feature type="region of interest" description="Disordered" evidence="1">
    <location>
        <begin position="73"/>
        <end position="97"/>
    </location>
</feature>
<proteinExistence type="predicted"/>
<dbReference type="InterPro" id="IPR027869">
    <property type="entry name" value="TASL"/>
</dbReference>
<dbReference type="PANTHER" id="PTHR14889:SF2">
    <property type="entry name" value="GENE 6377-RELATED"/>
    <property type="match status" value="1"/>
</dbReference>
<dbReference type="AlphaFoldDB" id="A0ABD1IS23"/>
<protein>
    <submittedName>
        <fullName evidence="2">Uncharacterized protein</fullName>
    </submittedName>
</protein>
<accession>A0ABD1IS23</accession>
<evidence type="ECO:0000256" key="1">
    <source>
        <dbReference type="SAM" id="MobiDB-lite"/>
    </source>
</evidence>
<comment type="caution">
    <text evidence="2">The sequence shown here is derived from an EMBL/GenBank/DDBJ whole genome shotgun (WGS) entry which is preliminary data.</text>
</comment>
<dbReference type="EMBL" id="JBHFQA010000024">
    <property type="protein sequence ID" value="KAL2077762.1"/>
    <property type="molecule type" value="Genomic_DNA"/>
</dbReference>